<keyword evidence="2" id="KW-1185">Reference proteome</keyword>
<dbReference type="Proteomes" id="UP000828941">
    <property type="component" value="Chromosome 8"/>
</dbReference>
<evidence type="ECO:0000313" key="1">
    <source>
        <dbReference type="EMBL" id="KAI4328874.1"/>
    </source>
</evidence>
<protein>
    <submittedName>
        <fullName evidence="1">Uncharacterized protein</fullName>
    </submittedName>
</protein>
<accession>A0ACB9MXS1</accession>
<comment type="caution">
    <text evidence="1">The sequence shown here is derived from an EMBL/GenBank/DDBJ whole genome shotgun (WGS) entry which is preliminary data.</text>
</comment>
<evidence type="ECO:0000313" key="2">
    <source>
        <dbReference type="Proteomes" id="UP000828941"/>
    </source>
</evidence>
<name>A0ACB9MXS1_BAUVA</name>
<proteinExistence type="predicted"/>
<dbReference type="EMBL" id="CM039433">
    <property type="protein sequence ID" value="KAI4328874.1"/>
    <property type="molecule type" value="Genomic_DNA"/>
</dbReference>
<sequence length="244" mass="26875">MAETPTNPVLQKPPGYKDPSMPGQPVKPPIGKPVLPISFQPKKSRRSCCGTCCCIFCIVLLIFVFVLIIVAGLVYIIYDPRVPVFRLQSFRIPRLTVADKPDGKYLDAQTMARVEVKNPSAKMVWYFEDTSFEISANDGDVSLGSKTIPAFSLKQDEATSLKVETRVKGTPLDDGLGKNLKGLLQSKEFVPNVKVRTKAGVGLDEVKVGMVEIEVECGHVTMKGIENGQTPKCTITFLKWLKIT</sequence>
<gene>
    <name evidence="1" type="ORF">L6164_021195</name>
</gene>
<organism evidence="1 2">
    <name type="scientific">Bauhinia variegata</name>
    <name type="common">Purple orchid tree</name>
    <name type="synonym">Phanera variegata</name>
    <dbReference type="NCBI Taxonomy" id="167791"/>
    <lineage>
        <taxon>Eukaryota</taxon>
        <taxon>Viridiplantae</taxon>
        <taxon>Streptophyta</taxon>
        <taxon>Embryophyta</taxon>
        <taxon>Tracheophyta</taxon>
        <taxon>Spermatophyta</taxon>
        <taxon>Magnoliopsida</taxon>
        <taxon>eudicotyledons</taxon>
        <taxon>Gunneridae</taxon>
        <taxon>Pentapetalae</taxon>
        <taxon>rosids</taxon>
        <taxon>fabids</taxon>
        <taxon>Fabales</taxon>
        <taxon>Fabaceae</taxon>
        <taxon>Cercidoideae</taxon>
        <taxon>Cercideae</taxon>
        <taxon>Bauhiniinae</taxon>
        <taxon>Bauhinia</taxon>
    </lineage>
</organism>
<reference evidence="1 2" key="1">
    <citation type="journal article" date="2022" name="DNA Res.">
        <title>Chromosomal-level genome assembly of the orchid tree Bauhinia variegata (Leguminosae; Cercidoideae) supports the allotetraploid origin hypothesis of Bauhinia.</title>
        <authorList>
            <person name="Zhong Y."/>
            <person name="Chen Y."/>
            <person name="Zheng D."/>
            <person name="Pang J."/>
            <person name="Liu Y."/>
            <person name="Luo S."/>
            <person name="Meng S."/>
            <person name="Qian L."/>
            <person name="Wei D."/>
            <person name="Dai S."/>
            <person name="Zhou R."/>
        </authorList>
    </citation>
    <scope>NUCLEOTIDE SEQUENCE [LARGE SCALE GENOMIC DNA]</scope>
    <source>
        <strain evidence="1">BV-YZ2020</strain>
    </source>
</reference>